<sequence>MDNPNAQTPILQLPSDAFHALAKELPDHAKVLLSQTCRGIRHMLQKEKIVRALSGPEHVRLLVQLSRGNPRVWACAECKRRHRVTEGDLSGNSRFSSCPNRNRKFSQRREGVFTVSYARVQLALKYSRFAIANERISSDLEKLMRRESSIQKIKHRRRHAEFALYSRPRVIDGRFLVKYTWRYKLGTLSYMPSNMPSIIVCDHQRLAPPAEGVVCEERTQLVRAVQEALFGDRKGVEYCGSCPFCPTDFAVRDFDHCMRIDAWKDFGPEDGPSNPTWMSHHLSQAQRTPSDRGRVRRLYYEID</sequence>
<organism evidence="1 2">
    <name type="scientific">Clonostachys rhizophaga</name>
    <dbReference type="NCBI Taxonomy" id="160324"/>
    <lineage>
        <taxon>Eukaryota</taxon>
        <taxon>Fungi</taxon>
        <taxon>Dikarya</taxon>
        <taxon>Ascomycota</taxon>
        <taxon>Pezizomycotina</taxon>
        <taxon>Sordariomycetes</taxon>
        <taxon>Hypocreomycetidae</taxon>
        <taxon>Hypocreales</taxon>
        <taxon>Bionectriaceae</taxon>
        <taxon>Clonostachys</taxon>
    </lineage>
</organism>
<proteinExistence type="predicted"/>
<comment type="caution">
    <text evidence="1">The sequence shown here is derived from an EMBL/GenBank/DDBJ whole genome shotgun (WGS) entry which is preliminary data.</text>
</comment>
<evidence type="ECO:0000313" key="2">
    <source>
        <dbReference type="Proteomes" id="UP000696573"/>
    </source>
</evidence>
<keyword evidence="2" id="KW-1185">Reference proteome</keyword>
<dbReference type="OrthoDB" id="3766406at2759"/>
<protein>
    <recommendedName>
        <fullName evidence="3">F-box domain-containing protein</fullName>
    </recommendedName>
</protein>
<evidence type="ECO:0000313" key="1">
    <source>
        <dbReference type="EMBL" id="CAH0034721.1"/>
    </source>
</evidence>
<dbReference type="EMBL" id="CABFNQ020000750">
    <property type="protein sequence ID" value="CAH0034721.1"/>
    <property type="molecule type" value="Genomic_DNA"/>
</dbReference>
<gene>
    <name evidence="1" type="ORF">CRHIZ90672A_00009403</name>
</gene>
<evidence type="ECO:0008006" key="3">
    <source>
        <dbReference type="Google" id="ProtNLM"/>
    </source>
</evidence>
<accession>A0A9N9YUF5</accession>
<name>A0A9N9YUF5_9HYPO</name>
<dbReference type="Proteomes" id="UP000696573">
    <property type="component" value="Unassembled WGS sequence"/>
</dbReference>
<reference evidence="1" key="1">
    <citation type="submission" date="2021-10" db="EMBL/GenBank/DDBJ databases">
        <authorList>
            <person name="Piombo E."/>
        </authorList>
    </citation>
    <scope>NUCLEOTIDE SEQUENCE</scope>
</reference>
<dbReference type="AlphaFoldDB" id="A0A9N9YUF5"/>